<evidence type="ECO:0008006" key="4">
    <source>
        <dbReference type="Google" id="ProtNLM"/>
    </source>
</evidence>
<keyword evidence="3" id="KW-1185">Reference proteome</keyword>
<keyword evidence="1" id="KW-0812">Transmembrane</keyword>
<dbReference type="Proteomes" id="UP001341281">
    <property type="component" value="Chromosome 06"/>
</dbReference>
<feature type="transmembrane region" description="Helical" evidence="1">
    <location>
        <begin position="62"/>
        <end position="82"/>
    </location>
</feature>
<keyword evidence="1" id="KW-1133">Transmembrane helix</keyword>
<evidence type="ECO:0000313" key="2">
    <source>
        <dbReference type="EMBL" id="WVZ80714.1"/>
    </source>
</evidence>
<sequence>MAIASPHIAVGSDDHGSGFIVVLVIVQWGCVSIVRVLIWVFRINGWIFWLLLGLLLRWRRRGFGWLILQRFFLLLFSLFLLGQVRDKLFWSSSSESVRSTHSCGDGEGGVGVGNLILLGLP</sequence>
<gene>
    <name evidence="2" type="ORF">U9M48_028171</name>
</gene>
<accession>A0AAQ3TUI8</accession>
<feature type="transmembrane region" description="Helical" evidence="1">
    <location>
        <begin position="20"/>
        <end position="41"/>
    </location>
</feature>
<proteinExistence type="predicted"/>
<protein>
    <recommendedName>
        <fullName evidence="4">Transmembrane protein</fullName>
    </recommendedName>
</protein>
<reference evidence="2 3" key="1">
    <citation type="submission" date="2024-02" db="EMBL/GenBank/DDBJ databases">
        <title>High-quality chromosome-scale genome assembly of Pensacola bahiagrass (Paspalum notatum Flugge var. saurae).</title>
        <authorList>
            <person name="Vega J.M."/>
            <person name="Podio M."/>
            <person name="Orjuela J."/>
            <person name="Siena L.A."/>
            <person name="Pessino S.C."/>
            <person name="Combes M.C."/>
            <person name="Mariac C."/>
            <person name="Albertini E."/>
            <person name="Pupilli F."/>
            <person name="Ortiz J.P.A."/>
            <person name="Leblanc O."/>
        </authorList>
    </citation>
    <scope>NUCLEOTIDE SEQUENCE [LARGE SCALE GENOMIC DNA]</scope>
    <source>
        <strain evidence="2">R1</strain>
        <tissue evidence="2">Leaf</tissue>
    </source>
</reference>
<dbReference type="AlphaFoldDB" id="A0AAQ3TUI8"/>
<keyword evidence="1" id="KW-0472">Membrane</keyword>
<evidence type="ECO:0000256" key="1">
    <source>
        <dbReference type="SAM" id="Phobius"/>
    </source>
</evidence>
<dbReference type="EMBL" id="CP144750">
    <property type="protein sequence ID" value="WVZ80714.1"/>
    <property type="molecule type" value="Genomic_DNA"/>
</dbReference>
<evidence type="ECO:0000313" key="3">
    <source>
        <dbReference type="Proteomes" id="UP001341281"/>
    </source>
</evidence>
<name>A0AAQ3TUI8_PASNO</name>
<organism evidence="2 3">
    <name type="scientific">Paspalum notatum var. saurae</name>
    <dbReference type="NCBI Taxonomy" id="547442"/>
    <lineage>
        <taxon>Eukaryota</taxon>
        <taxon>Viridiplantae</taxon>
        <taxon>Streptophyta</taxon>
        <taxon>Embryophyta</taxon>
        <taxon>Tracheophyta</taxon>
        <taxon>Spermatophyta</taxon>
        <taxon>Magnoliopsida</taxon>
        <taxon>Liliopsida</taxon>
        <taxon>Poales</taxon>
        <taxon>Poaceae</taxon>
        <taxon>PACMAD clade</taxon>
        <taxon>Panicoideae</taxon>
        <taxon>Andropogonodae</taxon>
        <taxon>Paspaleae</taxon>
        <taxon>Paspalinae</taxon>
        <taxon>Paspalum</taxon>
    </lineage>
</organism>